<protein>
    <submittedName>
        <fullName evidence="2">Uncharacterized protein</fullName>
    </submittedName>
</protein>
<feature type="compositionally biased region" description="Basic and acidic residues" evidence="1">
    <location>
        <begin position="1"/>
        <end position="11"/>
    </location>
</feature>
<feature type="region of interest" description="Disordered" evidence="1">
    <location>
        <begin position="1"/>
        <end position="36"/>
    </location>
</feature>
<keyword evidence="3" id="KW-1185">Reference proteome</keyword>
<name>A0A8X6VNT7_TRICX</name>
<sequence length="73" mass="8329">MTRSDRTELFQRHHPSQFNIQVSSKPPMVPSTTSKEHGCGVTTLAMAFKTSTLKTISIDSWLQQCHTNRYGYQ</sequence>
<dbReference type="AlphaFoldDB" id="A0A8X6VNT7"/>
<organism evidence="2 3">
    <name type="scientific">Trichonephila clavipes</name>
    <name type="common">Golden silk orbweaver</name>
    <name type="synonym">Nephila clavipes</name>
    <dbReference type="NCBI Taxonomy" id="2585209"/>
    <lineage>
        <taxon>Eukaryota</taxon>
        <taxon>Metazoa</taxon>
        <taxon>Ecdysozoa</taxon>
        <taxon>Arthropoda</taxon>
        <taxon>Chelicerata</taxon>
        <taxon>Arachnida</taxon>
        <taxon>Araneae</taxon>
        <taxon>Araneomorphae</taxon>
        <taxon>Entelegynae</taxon>
        <taxon>Araneoidea</taxon>
        <taxon>Nephilidae</taxon>
        <taxon>Trichonephila</taxon>
    </lineage>
</organism>
<proteinExistence type="predicted"/>
<gene>
    <name evidence="2" type="ORF">TNCV_1571791</name>
</gene>
<evidence type="ECO:0000313" key="3">
    <source>
        <dbReference type="Proteomes" id="UP000887159"/>
    </source>
</evidence>
<evidence type="ECO:0000313" key="2">
    <source>
        <dbReference type="EMBL" id="GFY15368.1"/>
    </source>
</evidence>
<dbReference type="EMBL" id="BMAU01021334">
    <property type="protein sequence ID" value="GFY15368.1"/>
    <property type="molecule type" value="Genomic_DNA"/>
</dbReference>
<dbReference type="Proteomes" id="UP000887159">
    <property type="component" value="Unassembled WGS sequence"/>
</dbReference>
<accession>A0A8X6VNT7</accession>
<comment type="caution">
    <text evidence="2">The sequence shown here is derived from an EMBL/GenBank/DDBJ whole genome shotgun (WGS) entry which is preliminary data.</text>
</comment>
<reference evidence="2" key="1">
    <citation type="submission" date="2020-08" db="EMBL/GenBank/DDBJ databases">
        <title>Multicomponent nature underlies the extraordinary mechanical properties of spider dragline silk.</title>
        <authorList>
            <person name="Kono N."/>
            <person name="Nakamura H."/>
            <person name="Mori M."/>
            <person name="Yoshida Y."/>
            <person name="Ohtoshi R."/>
            <person name="Malay A.D."/>
            <person name="Moran D.A.P."/>
            <person name="Tomita M."/>
            <person name="Numata K."/>
            <person name="Arakawa K."/>
        </authorList>
    </citation>
    <scope>NUCLEOTIDE SEQUENCE</scope>
</reference>
<evidence type="ECO:0000256" key="1">
    <source>
        <dbReference type="SAM" id="MobiDB-lite"/>
    </source>
</evidence>